<evidence type="ECO:0000256" key="1">
    <source>
        <dbReference type="SAM" id="Coils"/>
    </source>
</evidence>
<feature type="transmembrane region" description="Helical" evidence="3">
    <location>
        <begin position="67"/>
        <end position="85"/>
    </location>
</feature>
<feature type="compositionally biased region" description="Basic and acidic residues" evidence="2">
    <location>
        <begin position="1771"/>
        <end position="1787"/>
    </location>
</feature>
<evidence type="ECO:0000256" key="3">
    <source>
        <dbReference type="SAM" id="Phobius"/>
    </source>
</evidence>
<feature type="transmembrane region" description="Helical" evidence="3">
    <location>
        <begin position="615"/>
        <end position="635"/>
    </location>
</feature>
<feature type="transmembrane region" description="Helical" evidence="3">
    <location>
        <begin position="559"/>
        <end position="579"/>
    </location>
</feature>
<feature type="compositionally biased region" description="Acidic residues" evidence="2">
    <location>
        <begin position="2765"/>
        <end position="2787"/>
    </location>
</feature>
<evidence type="ECO:0000313" key="4">
    <source>
        <dbReference type="EMBL" id="OLP92630.1"/>
    </source>
</evidence>
<keyword evidence="1" id="KW-0175">Coiled coil</keyword>
<dbReference type="EMBL" id="LSRX01000613">
    <property type="protein sequence ID" value="OLP92630.1"/>
    <property type="molecule type" value="Genomic_DNA"/>
</dbReference>
<feature type="region of interest" description="Disordered" evidence="2">
    <location>
        <begin position="1839"/>
        <end position="1897"/>
    </location>
</feature>
<name>A0A1Q9DC17_SYMMI</name>
<accession>A0A1Q9DC17</accession>
<proteinExistence type="predicted"/>
<feature type="compositionally biased region" description="Low complexity" evidence="2">
    <location>
        <begin position="1868"/>
        <end position="1879"/>
    </location>
</feature>
<evidence type="ECO:0000256" key="2">
    <source>
        <dbReference type="SAM" id="MobiDB-lite"/>
    </source>
</evidence>
<feature type="transmembrane region" description="Helical" evidence="3">
    <location>
        <begin position="292"/>
        <end position="311"/>
    </location>
</feature>
<sequence length="3179" mass="357651">MSEHGSVRANQLMAANETGGGLCGACCKVEISDEQKALLDAKYNKAEASLKKVISYTNQNQIFTGKLLLAMSTATLMVIFGLPLFSSNLKHMVFGQHICELSATGFYLNKGTEEEPKLTKVESFTDLTLDDYTTPGRLIDCGFIPRSYQGFWPNVVQFCFFSVLTNTGTTVQLTLQGLSGTFIATINVFLLYELYPHGGAMTECAGDRLASGLCAKGEMMYQDPNFIPAVAWVDAIGFALLWLISTAPKNMVMFCLSYHWLFMCTFMDPSAGTVTGKIPMGFMDLYWDSQTTIINLTSVLGGILAILATLIPRPLLNTRQLTENCTIAAEGLEEAWTEALDYFFGNAMTSKKFQVASRMDAIKGAFDRVEESLNGAWFEHFDAGSHGVARELFRLFNGVGRKVQNVVKISKAAMVREEFGGNHDKFAAGMKKETKELNESVATLFQLICTCCKDGHIDGEEKRKITELTSDVKDKQAKLAKAYGETMKDQKFVSDDLANENAFLYGFCAYARAVTDFAEELPRTAEEKSANQCCAFLKSLGSTFTDLFSLDLLMDKEHLKFAIVNFLPVFVTFLIAMFATPSGLFVPYSALMPGTLALIITSTYGSTFKGNIERLIGIVLGNIIPVLVLAIVFSFPCSSWMRTATQVILVWLYFFLFSYVYYASVTWSFVGCALCGFGAYPLMQACTGGEFSYDMHGHYQTIAQVTVAVLVRMLIETVLLDKAPRDLAVKQLEDLLDTIQNSYMLFFAGKYDQMSENHAKARDMLNAARALHAESSPALEVVPGPRLPFKHTLYGQVLDNLDTGIAQLGVLVITAKEWKTEKARGEAKSNLFEGDTADAALLIEQLMHAEEKMKVAHQEDIHRHEEITMGLLAKMNEMVQEDQGSTLRIEELERQRDMMRAAVEHVNRVHQNSLEDHVRVIERIEEASHAQHLRDEELATSLHQELGQLRNDAAQTFTSIEHQVHGEQLAMECQRLATELNQKAHETLQFKLEASQNLSAVAIMKEQMGLMKNEENALRDEANKKMSDLESGAQELRNRLDREEFAKSETMMRLRQMEATTVNEGGVSPSALRSEVGELRRRLKQQEEFQARSQQAWRQEIAIARRQPHLASQQLSSKTSDAGYGVGNVNGQQSERANAFRGAQLQDLLKTQGMWRPSMPSSSTSRSYKNIFNQNVFKENDDNGTGQLIAHLIEEDVRNADAEQVIVNTGSIPLSITNRNNIQVVAMAKAKKKKKSHLRSRRLTLDLMGLTVAKILMGHHRTAVDEEEVILRVKISRREADKVIVPPFPKVAHLDSWMSHCIANMLSACADPNHEEWISWINPAFGPDPDIEGLNDSGHLKFKRIDVKLGVAMTAMLKAAGDAAMDLYLDVNRKANKYVRENSKLIIAMMFESFRTRDRLDMVVTLEYLIKLQYQGKDPLSAIAAKVKGTETAQAHLQILDATSSTKERVGRTASTKPKEKKKVLFADDVRFQSTKPRRSYKDRGDKIIKVNFKDRFESDNRMNELGFYMHKARLKAQMMSDMVQDDKPGDRRVYVRVPGSNRVREIIFYDGEDELHEYDVGPEESKKVKKFSIVTCMVQPTWIRSIIKFLMDTGCGHDLTSQRKVEKHGLETLVSEEAISFQTANGVTNTDLISNFQTESFTEPFNAYVLDDTPSVLSVGKRCMKQGYGFVWPPGDNPFMINPDGKRSQKSVAHDDEMAATIKSVLDRVKEENSEKALNAVAATVDAAPGEEGDPDEGYSPDEIPDEVPVEDVPADEAGRPPDPPDEDDGRAHEDDDERERLKLKEKGHEGFWRGLVGSMDISSSSGPLFDPKEYISQLVAKFHDTVNELLRVNPNARPDALVSGDNCNASHGPKRARTDARPDQTSPSGSQPASSSAAPPPQPEQERSVETDWIEVPIPDGAVEYTYDFMKEDMRHCRGKLVHTLSDPDIYPFAYDETPEYKPSQEDGTVPIEHYVSEDDLKNDGNNTAASSDTDVTTQRANVVRAAAEIRNMLAMGDFEMYAKNKQTVFSLSEALHGKGWYNLTKLAPGSYRPVDYESTIGVFKLLKQKIETLSEDQRSTTTVHIHLCLQAIVFENMNIPMSEESMDAFSDMEETLRLVYIDTIKEIIALVPRPPIVMINHDKRFYACAHGTLRQRENFHGYARACSFVAMELRRWGCVVVHGSSFWCKLVSSLHQAEYGTHVISTKPVANNDPHHHHFRAFAIYEKQLFCEKMIAACYMDPEVLKKCQTLLHCKAIDIPRFNQIWSDNTQLCFASTMNSRDWIPSDRLRTMEEESRRNDNVRRSGRIWQNFEAEPAYCPEQYWFMIDEYNVSALLASGKDGKVFFCPGCENQKAESRFCRGDTDFLLQVPIQIDALDMYALACAYHIYVNDLQDHEPADDLMEFLRRNLCYIAYFDAGNAAYAGFIKQIPRSKEVQEILKALPTTRFIAVPTSAEPTLAVIGNEAHSSEDTLLESSQGVEVPRLVPEEAMEPDGQPDEEEEIAVAPQDLNNAVKAKAWDALGMLFYGDIWVNENTAGMFIVRYDNGKVLSSAVHRRRGDYNYVCGENISEMGLSSHDAVPEGYGRMRPEHLEQTANWDFWKTAQLLRSVPTLGFEEQSDSQQITNGPEDTYGSYQEVEKILDYELEDEICTDFERPLTPAAKEMRSYRNLERLSEYYGADWNEVDWNAYEDIFVDAVNFLIIHSPPPREARTSRDRNLRFRICPWCLSNTPSCLSRCALCFSVLVSHGKHQRIESHADAPMEIPREEIARAREVADAIPVENDDEPMEEEPQPEVDNDGDADMGNDDAHTVAEPEMEIDIDEEGEVEPELAQEVQSRQPVLLFDADLHMDQDLAHCQQGLTVPIFSHLEPAHLIDPSPGYAKYMAYLIIHLMYKSWPAYAKWLEMPYETARRHSRKENDMMLLETGDTYPKSTPQQVYLERSMIKKCLNLGEIEGKMMIQRGIISSVVLEPTRLLPSLFVEPFNLVTIGNTSRRSTLGQRQTLWVKLYLNFAISIAYLIVETEKSSARQAAESHQQTQLTDLEGVDVMDPSATGTGGRSAVKKIVHETSNVPYIHQIMEKQRSFRSLEDDMLDTFSKVFDVVKAILKHDQEQKVESSGADIEGLANLEGMRTLDDVNTFYKDINEYMDAMEREGSMDRSAVESVVGSLQARLTVLVSALTAATAALGEERLLPPW</sequence>
<keyword evidence="3" id="KW-0812">Transmembrane</keyword>
<keyword evidence="5" id="KW-1185">Reference proteome</keyword>
<keyword evidence="3" id="KW-0472">Membrane</keyword>
<organism evidence="4 5">
    <name type="scientific">Symbiodinium microadriaticum</name>
    <name type="common">Dinoflagellate</name>
    <name type="synonym">Zooxanthella microadriatica</name>
    <dbReference type="NCBI Taxonomy" id="2951"/>
    <lineage>
        <taxon>Eukaryota</taxon>
        <taxon>Sar</taxon>
        <taxon>Alveolata</taxon>
        <taxon>Dinophyceae</taxon>
        <taxon>Suessiales</taxon>
        <taxon>Symbiodiniaceae</taxon>
        <taxon>Symbiodinium</taxon>
    </lineage>
</organism>
<feature type="compositionally biased region" description="Acidic residues" evidence="2">
    <location>
        <begin position="1730"/>
        <end position="1756"/>
    </location>
</feature>
<protein>
    <submittedName>
        <fullName evidence="4">Uncharacterized protein</fullName>
    </submittedName>
</protein>
<dbReference type="Proteomes" id="UP000186817">
    <property type="component" value="Unassembled WGS sequence"/>
</dbReference>
<evidence type="ECO:0000313" key="5">
    <source>
        <dbReference type="Proteomes" id="UP000186817"/>
    </source>
</evidence>
<feature type="coiled-coil region" evidence="1">
    <location>
        <begin position="1019"/>
        <end position="1046"/>
    </location>
</feature>
<keyword evidence="3" id="KW-1133">Transmembrane helix</keyword>
<feature type="region of interest" description="Disordered" evidence="2">
    <location>
        <begin position="1724"/>
        <end position="1787"/>
    </location>
</feature>
<dbReference type="OrthoDB" id="420056at2759"/>
<comment type="caution">
    <text evidence="4">The sequence shown here is derived from an EMBL/GenBank/DDBJ whole genome shotgun (WGS) entry which is preliminary data.</text>
</comment>
<feature type="region of interest" description="Disordered" evidence="2">
    <location>
        <begin position="2763"/>
        <end position="2787"/>
    </location>
</feature>
<gene>
    <name evidence="4" type="ORF">AK812_SmicGene25560</name>
</gene>
<feature type="transmembrane region" description="Helical" evidence="3">
    <location>
        <begin position="647"/>
        <end position="680"/>
    </location>
</feature>
<reference evidence="4 5" key="1">
    <citation type="submission" date="2016-02" db="EMBL/GenBank/DDBJ databases">
        <title>Genome analysis of coral dinoflagellate symbionts highlights evolutionary adaptations to a symbiotic lifestyle.</title>
        <authorList>
            <person name="Aranda M."/>
            <person name="Li Y."/>
            <person name="Liew Y.J."/>
            <person name="Baumgarten S."/>
            <person name="Simakov O."/>
            <person name="Wilson M."/>
            <person name="Piel J."/>
            <person name="Ashoor H."/>
            <person name="Bougouffa S."/>
            <person name="Bajic V.B."/>
            <person name="Ryu T."/>
            <person name="Ravasi T."/>
            <person name="Bayer T."/>
            <person name="Micklem G."/>
            <person name="Kim H."/>
            <person name="Bhak J."/>
            <person name="Lajeunesse T.C."/>
            <person name="Voolstra C.R."/>
        </authorList>
    </citation>
    <scope>NUCLEOTIDE SEQUENCE [LARGE SCALE GENOMIC DNA]</scope>
    <source>
        <strain evidence="4 5">CCMP2467</strain>
    </source>
</reference>
<feature type="transmembrane region" description="Helical" evidence="3">
    <location>
        <begin position="226"/>
        <end position="244"/>
    </location>
</feature>